<reference evidence="1" key="1">
    <citation type="journal article" date="2019" name="Sci. Rep.">
        <title>Draft genome of Tanacetum cinerariifolium, the natural source of mosquito coil.</title>
        <authorList>
            <person name="Yamashiro T."/>
            <person name="Shiraishi A."/>
            <person name="Satake H."/>
            <person name="Nakayama K."/>
        </authorList>
    </citation>
    <scope>NUCLEOTIDE SEQUENCE</scope>
</reference>
<evidence type="ECO:0000313" key="1">
    <source>
        <dbReference type="EMBL" id="GEW40529.1"/>
    </source>
</evidence>
<organism evidence="1">
    <name type="scientific">Tanacetum cinerariifolium</name>
    <name type="common">Dalmatian daisy</name>
    <name type="synonym">Chrysanthemum cinerariifolium</name>
    <dbReference type="NCBI Taxonomy" id="118510"/>
    <lineage>
        <taxon>Eukaryota</taxon>
        <taxon>Viridiplantae</taxon>
        <taxon>Streptophyta</taxon>
        <taxon>Embryophyta</taxon>
        <taxon>Tracheophyta</taxon>
        <taxon>Spermatophyta</taxon>
        <taxon>Magnoliopsida</taxon>
        <taxon>eudicotyledons</taxon>
        <taxon>Gunneridae</taxon>
        <taxon>Pentapetalae</taxon>
        <taxon>asterids</taxon>
        <taxon>campanulids</taxon>
        <taxon>Asterales</taxon>
        <taxon>Asteraceae</taxon>
        <taxon>Asteroideae</taxon>
        <taxon>Anthemideae</taxon>
        <taxon>Anthemidinae</taxon>
        <taxon>Tanacetum</taxon>
    </lineage>
</organism>
<dbReference type="AlphaFoldDB" id="A0A699GTH2"/>
<proteinExistence type="predicted"/>
<accession>A0A699GTH2</accession>
<gene>
    <name evidence="1" type="ORF">Tci_212505</name>
</gene>
<comment type="caution">
    <text evidence="1">The sequence shown here is derived from an EMBL/GenBank/DDBJ whole genome shotgun (WGS) entry which is preliminary data.</text>
</comment>
<protein>
    <submittedName>
        <fullName evidence="1">Uncharacterized protein</fullName>
    </submittedName>
</protein>
<name>A0A699GTH2_TANCI</name>
<sequence>METEEVSDRFVAPCFVNRLKAYDGEINLGVEENMISNEYAVKLCLEHKVKRGNKVVKKELIVALRGEIYFVKFIINPEEDDVKPGVIFEAKRNDDWGHLLDFNIDDILLLGKEGLSPFVCKIGRSSRNKKRAMENLNFFYQDIGTSSSAGGHLTQEEVAKEALAIKMSQKFALFEEEGFNVYFEGGLRSDEHFNAQHYWLSISREENLGLSRSHTSTIKKPILKDVERILSAPIYCRDLDTTTIRDLIDYDGWVGWRYTKREPTTHLVMLSRSITSIISSTHLHHHSISNSRVMMSSVETTRELIIVTIKPVPVSQAKNPPYPLEAFIIVIIEDPNNTTKEYIKIEEEKAHRCGKVYNWETATYGKIWYDDDLHDIRSVDTEFLDIVLNDALTSEVMLSSEPMVSPLNDNQIDFRKSFDESDDEDYTEQYDVSYGLEYGLLILVKLFV</sequence>
<dbReference type="EMBL" id="BKCJ010057025">
    <property type="protein sequence ID" value="GEW40529.1"/>
    <property type="molecule type" value="Genomic_DNA"/>
</dbReference>